<feature type="transmembrane region" description="Helical" evidence="2">
    <location>
        <begin position="58"/>
        <end position="82"/>
    </location>
</feature>
<comment type="caution">
    <text evidence="3">The sequence shown here is derived from an EMBL/GenBank/DDBJ whole genome shotgun (WGS) entry which is preliminary data.</text>
</comment>
<protein>
    <submittedName>
        <fullName evidence="3">Uncharacterized protein</fullName>
    </submittedName>
</protein>
<sequence length="385" mass="40974">MTATSTSPRSSYLMRAGLVRNVRSGEHLTTFVVSGVATVLITRLLLSLSGYPQIGGKGLHIAHVLPGGLLMLISIALLLGYVGPVVRPAAATVGGIGFGLFIDEVGKFVTSDNNYFYKPTAAIVYVVFVLIVLGFRFLTTRRPIDQREELANVIDHAVEGIAGGLSRRRRAEAVELLGVVDRGVPGRRETEDLLAVCPPDEVELAAPVDAAWRALQRGFERLATHPKAPTVAVVVLAVQVVGEMVIAAVAGEGIDHLPVLGVTVGSLLSAMFTVRGALALRKGNRARAVRLFELAVLVSLLMTQVFQFAATQFAAAFGMLLDLVMLGLLRAERERMRRVLGDTGLGGTGKAAVGTPKTPRQGVRMRSLPPDPAQPPFPEDPSDPV</sequence>
<keyword evidence="2" id="KW-0472">Membrane</keyword>
<evidence type="ECO:0000256" key="1">
    <source>
        <dbReference type="SAM" id="MobiDB-lite"/>
    </source>
</evidence>
<feature type="transmembrane region" description="Helical" evidence="2">
    <location>
        <begin position="257"/>
        <end position="278"/>
    </location>
</feature>
<proteinExistence type="predicted"/>
<keyword evidence="2" id="KW-1133">Transmembrane helix</keyword>
<keyword evidence="2" id="KW-0812">Transmembrane</keyword>
<name>A0ABP4QA38_9ACTN</name>
<gene>
    <name evidence="3" type="ORF">GCM10009804_71960</name>
</gene>
<evidence type="ECO:0000256" key="2">
    <source>
        <dbReference type="SAM" id="Phobius"/>
    </source>
</evidence>
<feature type="transmembrane region" description="Helical" evidence="2">
    <location>
        <begin position="231"/>
        <end position="251"/>
    </location>
</feature>
<reference evidence="4" key="1">
    <citation type="journal article" date="2019" name="Int. J. Syst. Evol. Microbiol.">
        <title>The Global Catalogue of Microorganisms (GCM) 10K type strain sequencing project: providing services to taxonomists for standard genome sequencing and annotation.</title>
        <authorList>
            <consortium name="The Broad Institute Genomics Platform"/>
            <consortium name="The Broad Institute Genome Sequencing Center for Infectious Disease"/>
            <person name="Wu L."/>
            <person name="Ma J."/>
        </authorList>
    </citation>
    <scope>NUCLEOTIDE SEQUENCE [LARGE SCALE GENOMIC DNA]</scope>
    <source>
        <strain evidence="4">JCM 15572</strain>
    </source>
</reference>
<dbReference type="RefSeq" id="WP_344241090.1">
    <property type="nucleotide sequence ID" value="NZ_BAAAPH010000036.1"/>
</dbReference>
<accession>A0ABP4QA38</accession>
<feature type="transmembrane region" description="Helical" evidence="2">
    <location>
        <begin position="28"/>
        <end position="46"/>
    </location>
</feature>
<organism evidence="3 4">
    <name type="scientific">Kribbella hippodromi</name>
    <dbReference type="NCBI Taxonomy" id="434347"/>
    <lineage>
        <taxon>Bacteria</taxon>
        <taxon>Bacillati</taxon>
        <taxon>Actinomycetota</taxon>
        <taxon>Actinomycetes</taxon>
        <taxon>Propionibacteriales</taxon>
        <taxon>Kribbellaceae</taxon>
        <taxon>Kribbella</taxon>
    </lineage>
</organism>
<evidence type="ECO:0000313" key="3">
    <source>
        <dbReference type="EMBL" id="GAA1605357.1"/>
    </source>
</evidence>
<feature type="transmembrane region" description="Helical" evidence="2">
    <location>
        <begin position="313"/>
        <end position="331"/>
    </location>
</feature>
<evidence type="ECO:0000313" key="4">
    <source>
        <dbReference type="Proteomes" id="UP001501705"/>
    </source>
</evidence>
<feature type="transmembrane region" description="Helical" evidence="2">
    <location>
        <begin position="290"/>
        <end position="307"/>
    </location>
</feature>
<feature type="transmembrane region" description="Helical" evidence="2">
    <location>
        <begin position="116"/>
        <end position="138"/>
    </location>
</feature>
<dbReference type="Proteomes" id="UP001501705">
    <property type="component" value="Unassembled WGS sequence"/>
</dbReference>
<dbReference type="EMBL" id="BAAAPH010000036">
    <property type="protein sequence ID" value="GAA1605357.1"/>
    <property type="molecule type" value="Genomic_DNA"/>
</dbReference>
<keyword evidence="4" id="KW-1185">Reference proteome</keyword>
<feature type="compositionally biased region" description="Pro residues" evidence="1">
    <location>
        <begin position="369"/>
        <end position="379"/>
    </location>
</feature>
<feature type="region of interest" description="Disordered" evidence="1">
    <location>
        <begin position="340"/>
        <end position="385"/>
    </location>
</feature>